<feature type="transmembrane region" description="Helical" evidence="2">
    <location>
        <begin position="79"/>
        <end position="103"/>
    </location>
</feature>
<keyword evidence="2" id="KW-1133">Transmembrane helix</keyword>
<keyword evidence="2" id="KW-0812">Transmembrane</keyword>
<evidence type="ECO:0000313" key="3">
    <source>
        <dbReference type="EMBL" id="NHN87174.1"/>
    </source>
</evidence>
<comment type="caution">
    <text evidence="3">The sequence shown here is derived from an EMBL/GenBank/DDBJ whole genome shotgun (WGS) entry which is preliminary data.</text>
</comment>
<proteinExistence type="predicted"/>
<accession>A0ABX0K0A1</accession>
<feature type="region of interest" description="Disordered" evidence="1">
    <location>
        <begin position="319"/>
        <end position="338"/>
    </location>
</feature>
<evidence type="ECO:0000256" key="2">
    <source>
        <dbReference type="SAM" id="Phobius"/>
    </source>
</evidence>
<organism evidence="3 4">
    <name type="scientific">Acetobacter conturbans</name>
    <dbReference type="NCBI Taxonomy" id="1737472"/>
    <lineage>
        <taxon>Bacteria</taxon>
        <taxon>Pseudomonadati</taxon>
        <taxon>Pseudomonadota</taxon>
        <taxon>Alphaproteobacteria</taxon>
        <taxon>Acetobacterales</taxon>
        <taxon>Acetobacteraceae</taxon>
        <taxon>Acetobacter</taxon>
    </lineage>
</organism>
<dbReference type="Proteomes" id="UP000631653">
    <property type="component" value="Unassembled WGS sequence"/>
</dbReference>
<feature type="transmembrane region" description="Helical" evidence="2">
    <location>
        <begin position="259"/>
        <end position="284"/>
    </location>
</feature>
<reference evidence="3 4" key="1">
    <citation type="journal article" date="2020" name="Int. J. Syst. Evol. Microbiol.">
        <title>Novel acetic acid bacteria from cider fermentations: Acetobacter conturbans sp. nov. and Acetobacter fallax sp. nov.</title>
        <authorList>
            <person name="Sombolestani A.S."/>
            <person name="Cleenwerck I."/>
            <person name="Cnockaert M."/>
            <person name="Borremans W."/>
            <person name="Wieme A.D."/>
            <person name="De Vuyst L."/>
            <person name="Vandamme P."/>
        </authorList>
    </citation>
    <scope>NUCLEOTIDE SEQUENCE [LARGE SCALE GENOMIC DNA]</scope>
    <source>
        <strain evidence="3 4">LMG 1627</strain>
    </source>
</reference>
<feature type="transmembrane region" description="Helical" evidence="2">
    <location>
        <begin position="110"/>
        <end position="129"/>
    </location>
</feature>
<name>A0ABX0K0A1_9PROT</name>
<keyword evidence="2" id="KW-0472">Membrane</keyword>
<sequence>MTFSQIALAILLTGLQLLAVILLAPFLSGFRSFLSARASGIAAPPVLRRWFAISRLWGTLPPVHHSDAPPLIGQFLTPVVAPFSLAASLCAALLVPAFSLGLITASWSDLTLIALLLVLARTGCLLPALTQPAEASAAAFGRAVTMALVLPTLFLITALLFSAGATTTLAAVLADLSHSNPLVNGAPFVLAGAALLAAVDPAPRADTEADGQSSDDALLMLTRDIVALTWLTLAGDLIWPGSLARIAASPTVLSGTGAFLLGLVCWLVRCFLLGTMLAAGRAFVIGSATSTRLRGAAALLLALLALQLLTAARLMPTETGQPADSAEADGPARETARP</sequence>
<keyword evidence="4" id="KW-1185">Reference proteome</keyword>
<feature type="transmembrane region" description="Helical" evidence="2">
    <location>
        <begin position="296"/>
        <end position="315"/>
    </location>
</feature>
<dbReference type="RefSeq" id="WP_173568473.1">
    <property type="nucleotide sequence ID" value="NZ_WOSY01000001.1"/>
</dbReference>
<evidence type="ECO:0000256" key="1">
    <source>
        <dbReference type="SAM" id="MobiDB-lite"/>
    </source>
</evidence>
<evidence type="ECO:0008006" key="5">
    <source>
        <dbReference type="Google" id="ProtNLM"/>
    </source>
</evidence>
<evidence type="ECO:0000313" key="4">
    <source>
        <dbReference type="Proteomes" id="UP000631653"/>
    </source>
</evidence>
<feature type="transmembrane region" description="Helical" evidence="2">
    <location>
        <begin position="149"/>
        <end position="174"/>
    </location>
</feature>
<dbReference type="EMBL" id="WOSY01000001">
    <property type="protein sequence ID" value="NHN87174.1"/>
    <property type="molecule type" value="Genomic_DNA"/>
</dbReference>
<protein>
    <recommendedName>
        <fullName evidence="5">Formate hydrogenlyase subunit 4</fullName>
    </recommendedName>
</protein>
<gene>
    <name evidence="3" type="ORF">GOB81_00790</name>
</gene>